<dbReference type="InterPro" id="IPR021130">
    <property type="entry name" value="PRib-ATP_PPHydrolase-like"/>
</dbReference>
<dbReference type="GO" id="GO:0004636">
    <property type="term" value="F:phosphoribosyl-ATP diphosphatase activity"/>
    <property type="evidence" value="ECO:0007669"/>
    <property type="project" value="UniProtKB-EC"/>
</dbReference>
<comment type="catalytic activity">
    <reaction evidence="1">
        <text>1-(5-phospho-beta-D-ribosyl)-ATP + H2O = 1-(5-phospho-beta-D-ribosyl)-5'-AMP + diphosphate + H(+)</text>
        <dbReference type="Rhea" id="RHEA:22828"/>
        <dbReference type="ChEBI" id="CHEBI:15377"/>
        <dbReference type="ChEBI" id="CHEBI:15378"/>
        <dbReference type="ChEBI" id="CHEBI:33019"/>
        <dbReference type="ChEBI" id="CHEBI:59457"/>
        <dbReference type="ChEBI" id="CHEBI:73183"/>
        <dbReference type="EC" id="3.6.1.31"/>
    </reaction>
</comment>
<feature type="compositionally biased region" description="Polar residues" evidence="9">
    <location>
        <begin position="333"/>
        <end position="342"/>
    </location>
</feature>
<dbReference type="SUPFAM" id="SSF141734">
    <property type="entry name" value="HisI-like"/>
    <property type="match status" value="1"/>
</dbReference>
<keyword evidence="7" id="KW-0067">ATP-binding</keyword>
<dbReference type="GO" id="GO:0000105">
    <property type="term" value="P:L-histidine biosynthetic process"/>
    <property type="evidence" value="ECO:0007669"/>
    <property type="project" value="UniProtKB-KW"/>
</dbReference>
<reference evidence="10" key="1">
    <citation type="submission" date="2023-08" db="EMBL/GenBank/DDBJ databases">
        <authorList>
            <person name="Audoor S."/>
            <person name="Bilcke G."/>
        </authorList>
    </citation>
    <scope>NUCLEOTIDE SEQUENCE</scope>
</reference>
<evidence type="ECO:0000256" key="2">
    <source>
        <dbReference type="ARBA" id="ARBA00005204"/>
    </source>
</evidence>
<dbReference type="EMBL" id="CAKOGP040001224">
    <property type="protein sequence ID" value="CAJ1944243.1"/>
    <property type="molecule type" value="Genomic_DNA"/>
</dbReference>
<feature type="region of interest" description="Disordered" evidence="9">
    <location>
        <begin position="322"/>
        <end position="344"/>
    </location>
</feature>
<dbReference type="SUPFAM" id="SSF101386">
    <property type="entry name" value="all-alpha NTP pyrophosphatases"/>
    <property type="match status" value="1"/>
</dbReference>
<dbReference type="CDD" id="cd11546">
    <property type="entry name" value="NTP-PPase_His4"/>
    <property type="match status" value="1"/>
</dbReference>
<evidence type="ECO:0000256" key="6">
    <source>
        <dbReference type="ARBA" id="ARBA00022801"/>
    </source>
</evidence>
<evidence type="ECO:0000256" key="4">
    <source>
        <dbReference type="ARBA" id="ARBA00022605"/>
    </source>
</evidence>
<evidence type="ECO:0000256" key="8">
    <source>
        <dbReference type="ARBA" id="ARBA00023102"/>
    </source>
</evidence>
<dbReference type="InterPro" id="IPR038019">
    <property type="entry name" value="PRib_AMP_CycHydrolase_sf"/>
</dbReference>
<evidence type="ECO:0000256" key="9">
    <source>
        <dbReference type="SAM" id="MobiDB-lite"/>
    </source>
</evidence>
<dbReference type="Gene3D" id="3.10.20.810">
    <property type="entry name" value="Phosphoribosyl-AMP cyclohydrolase"/>
    <property type="match status" value="1"/>
</dbReference>
<dbReference type="GO" id="GO:0005524">
    <property type="term" value="F:ATP binding"/>
    <property type="evidence" value="ECO:0007669"/>
    <property type="project" value="UniProtKB-KW"/>
</dbReference>
<evidence type="ECO:0000256" key="3">
    <source>
        <dbReference type="ARBA" id="ARBA00012414"/>
    </source>
</evidence>
<dbReference type="AlphaFoldDB" id="A0AAD2CWM5"/>
<dbReference type="InterPro" id="IPR008179">
    <property type="entry name" value="HisE"/>
</dbReference>
<sequence>MSNLPFPIFVQNKPVDPDNKRAALAAVGQCRFYPSTCSNPSDYAEFQDICAKNKEQALVDTDTPETKDESKKLKKKYMKQGVAMASKYLRQTLQLDVSIISVQVVLEGKHILETDGCLVACMLDAGCAAIVVDGLNLAALDAAKVPRERIVAHFSSSEAATSDAIQAALSFASCISVELSNNSLETVDSTLSLVTEQSDTVDFQLTAPSSDIVAQIISQSKASVGLVDPSADLLGSSCIACMKQSDRQDGLYATVVCTRASEALGLEYSSKDSIIIALESGAGIYCSRSDGTTTSSENKAAQTLHRLDLDFHGDALRFTVTQSSGDDAKNGNGKPSTVTAWGTPTGIRHLEDTLKDRLQSAPEGSYTKRLFDDPDLLRDKLVEEAQELAEAEDFDEVAGELADVMYFALARATKAGVKMEDAVAELDRRTRKVTRRKGDSKAFRIAAGNAILGKK</sequence>
<evidence type="ECO:0000256" key="1">
    <source>
        <dbReference type="ARBA" id="ARBA00001460"/>
    </source>
</evidence>
<keyword evidence="8" id="KW-0368">Histidine biosynthesis</keyword>
<dbReference type="PANTHER" id="PTHR42945">
    <property type="entry name" value="HISTIDINE BIOSYNTHESIS BIFUNCTIONAL PROTEIN"/>
    <property type="match status" value="1"/>
</dbReference>
<comment type="pathway">
    <text evidence="2">Amino-acid biosynthesis; L-histidine biosynthesis; L-histidine from 5-phospho-alpha-D-ribose 1-diphosphate: step 2/9.</text>
</comment>
<accession>A0AAD2CWM5</accession>
<evidence type="ECO:0000256" key="7">
    <source>
        <dbReference type="ARBA" id="ARBA00022840"/>
    </source>
</evidence>
<dbReference type="EC" id="3.6.1.31" evidence="3"/>
<keyword evidence="4" id="KW-0028">Amino-acid biosynthesis</keyword>
<evidence type="ECO:0000313" key="10">
    <source>
        <dbReference type="EMBL" id="CAJ1944243.1"/>
    </source>
</evidence>
<dbReference type="PANTHER" id="PTHR42945:SF1">
    <property type="entry name" value="HISTIDINE BIOSYNTHESIS BIFUNCTIONAL PROTEIN HIS7"/>
    <property type="match status" value="1"/>
</dbReference>
<evidence type="ECO:0000256" key="5">
    <source>
        <dbReference type="ARBA" id="ARBA00022741"/>
    </source>
</evidence>
<gene>
    <name evidence="10" type="ORF">CYCCA115_LOCUS8791</name>
</gene>
<keyword evidence="6" id="KW-0378">Hydrolase</keyword>
<protein>
    <recommendedName>
        <fullName evidence="3">phosphoribosyl-ATP diphosphatase</fullName>
        <ecNumber evidence="3">3.6.1.31</ecNumber>
    </recommendedName>
</protein>
<keyword evidence="5" id="KW-0547">Nucleotide-binding</keyword>
<evidence type="ECO:0000313" key="11">
    <source>
        <dbReference type="Proteomes" id="UP001295423"/>
    </source>
</evidence>
<proteinExistence type="predicted"/>
<dbReference type="Gene3D" id="1.10.287.1080">
    <property type="entry name" value="MazG-like"/>
    <property type="match status" value="1"/>
</dbReference>
<comment type="caution">
    <text evidence="10">The sequence shown here is derived from an EMBL/GenBank/DDBJ whole genome shotgun (WGS) entry which is preliminary data.</text>
</comment>
<name>A0AAD2CWM5_9STRA</name>
<keyword evidence="11" id="KW-1185">Reference proteome</keyword>
<dbReference type="Pfam" id="PF01503">
    <property type="entry name" value="PRA-PH"/>
    <property type="match status" value="1"/>
</dbReference>
<organism evidence="10 11">
    <name type="scientific">Cylindrotheca closterium</name>
    <dbReference type="NCBI Taxonomy" id="2856"/>
    <lineage>
        <taxon>Eukaryota</taxon>
        <taxon>Sar</taxon>
        <taxon>Stramenopiles</taxon>
        <taxon>Ochrophyta</taxon>
        <taxon>Bacillariophyta</taxon>
        <taxon>Bacillariophyceae</taxon>
        <taxon>Bacillariophycidae</taxon>
        <taxon>Bacillariales</taxon>
        <taxon>Bacillariaceae</taxon>
        <taxon>Cylindrotheca</taxon>
    </lineage>
</organism>
<dbReference type="NCBIfam" id="TIGR03188">
    <property type="entry name" value="histidine_hisI"/>
    <property type="match status" value="1"/>
</dbReference>
<dbReference type="Proteomes" id="UP001295423">
    <property type="component" value="Unassembled WGS sequence"/>
</dbReference>